<dbReference type="Gene3D" id="2.60.40.10">
    <property type="entry name" value="Immunoglobulins"/>
    <property type="match status" value="3"/>
</dbReference>
<name>A0A2B4SNS1_STYPI</name>
<evidence type="ECO:0000256" key="12">
    <source>
        <dbReference type="ARBA" id="ARBA00023136"/>
    </source>
</evidence>
<dbReference type="SMART" id="SM00008">
    <property type="entry name" value="HormR"/>
    <property type="match status" value="1"/>
</dbReference>
<evidence type="ECO:0000259" key="25">
    <source>
        <dbReference type="PROSITE" id="PS50853"/>
    </source>
</evidence>
<feature type="domain" description="Fibronectin type-III" evidence="25">
    <location>
        <begin position="530"/>
        <end position="621"/>
    </location>
</feature>
<dbReference type="InterPro" id="IPR013320">
    <property type="entry name" value="ConA-like_dom_sf"/>
</dbReference>
<dbReference type="PROSITE" id="PS50261">
    <property type="entry name" value="G_PROTEIN_RECEP_F2_4"/>
    <property type="match status" value="1"/>
</dbReference>
<dbReference type="GO" id="GO:0007189">
    <property type="term" value="P:adenylate cyclase-activating G protein-coupled receptor signaling pathway"/>
    <property type="evidence" value="ECO:0007669"/>
    <property type="project" value="TreeGrafter"/>
</dbReference>
<keyword evidence="16" id="KW-0807">Transducer</keyword>
<dbReference type="PRINTS" id="PR01694">
    <property type="entry name" value="BAIPRECURSOR"/>
</dbReference>
<evidence type="ECO:0000256" key="2">
    <source>
        <dbReference type="ARBA" id="ARBA00007343"/>
    </source>
</evidence>
<dbReference type="Pfam" id="PF00041">
    <property type="entry name" value="fn3"/>
    <property type="match status" value="3"/>
</dbReference>
<dbReference type="PROSITE" id="PS50221">
    <property type="entry name" value="GAIN_B"/>
    <property type="match status" value="1"/>
</dbReference>
<dbReference type="Gene3D" id="1.25.40.610">
    <property type="match status" value="1"/>
</dbReference>
<feature type="transmembrane region" description="Helical" evidence="19">
    <location>
        <begin position="1254"/>
        <end position="1277"/>
    </location>
</feature>
<keyword evidence="9" id="KW-0106">Calcium</keyword>
<feature type="transmembrane region" description="Helical" evidence="19">
    <location>
        <begin position="1102"/>
        <end position="1132"/>
    </location>
</feature>
<dbReference type="InterPro" id="IPR001879">
    <property type="entry name" value="GPCR_2_extracellular_dom"/>
</dbReference>
<dbReference type="InterPro" id="IPR024731">
    <property type="entry name" value="NELL2-like_EGF"/>
</dbReference>
<dbReference type="InterPro" id="IPR046338">
    <property type="entry name" value="GAIN_dom_sf"/>
</dbReference>
<dbReference type="Gene3D" id="2.60.220.50">
    <property type="match status" value="1"/>
</dbReference>
<evidence type="ECO:0000256" key="5">
    <source>
        <dbReference type="ARBA" id="ARBA00022553"/>
    </source>
</evidence>
<feature type="chain" id="PRO_5012541267" evidence="20">
    <location>
        <begin position="20"/>
        <end position="1419"/>
    </location>
</feature>
<reference evidence="27" key="1">
    <citation type="journal article" date="2017" name="bioRxiv">
        <title>Comparative analysis of the genomes of Stylophora pistillata and Acropora digitifera provides evidence for extensive differences between species of corals.</title>
        <authorList>
            <person name="Voolstra C.R."/>
            <person name="Li Y."/>
            <person name="Liew Y.J."/>
            <person name="Baumgarten S."/>
            <person name="Zoccola D."/>
            <person name="Flot J.-F."/>
            <person name="Tambutte S."/>
            <person name="Allemand D."/>
            <person name="Aranda M."/>
        </authorList>
    </citation>
    <scope>NUCLEOTIDE SEQUENCE [LARGE SCALE GENOMIC DNA]</scope>
</reference>
<evidence type="ECO:0000256" key="17">
    <source>
        <dbReference type="PROSITE-ProRule" id="PRU00076"/>
    </source>
</evidence>
<evidence type="ECO:0000256" key="20">
    <source>
        <dbReference type="SAM" id="SignalP"/>
    </source>
</evidence>
<dbReference type="InterPro" id="IPR000742">
    <property type="entry name" value="EGF"/>
</dbReference>
<dbReference type="GO" id="GO:0004930">
    <property type="term" value="F:G protein-coupled receptor activity"/>
    <property type="evidence" value="ECO:0007669"/>
    <property type="project" value="UniProtKB-KW"/>
</dbReference>
<feature type="transmembrane region" description="Helical" evidence="19">
    <location>
        <begin position="1144"/>
        <end position="1163"/>
    </location>
</feature>
<dbReference type="PROSITE" id="PS00010">
    <property type="entry name" value="ASX_HYDROXYL"/>
    <property type="match status" value="1"/>
</dbReference>
<feature type="transmembrane region" description="Helical" evidence="19">
    <location>
        <begin position="1229"/>
        <end position="1248"/>
    </location>
</feature>
<dbReference type="SMART" id="SM00060">
    <property type="entry name" value="FN3"/>
    <property type="match status" value="3"/>
</dbReference>
<feature type="domain" description="G-protein coupled receptors family 2 profile 1" evidence="23">
    <location>
        <begin position="658"/>
        <end position="726"/>
    </location>
</feature>
<dbReference type="InterPro" id="IPR000152">
    <property type="entry name" value="EGF-type_Asp/Asn_hydroxyl_site"/>
</dbReference>
<evidence type="ECO:0000256" key="8">
    <source>
        <dbReference type="ARBA" id="ARBA00022737"/>
    </source>
</evidence>
<comment type="caution">
    <text evidence="17">Lacks conserved residue(s) required for the propagation of feature annotation.</text>
</comment>
<evidence type="ECO:0000256" key="13">
    <source>
        <dbReference type="ARBA" id="ARBA00023157"/>
    </source>
</evidence>
<feature type="domain" description="Fibronectin type-III" evidence="25">
    <location>
        <begin position="346"/>
        <end position="439"/>
    </location>
</feature>
<dbReference type="Gene3D" id="2.10.25.10">
    <property type="entry name" value="Laminin"/>
    <property type="match status" value="1"/>
</dbReference>
<dbReference type="SMART" id="SM00303">
    <property type="entry name" value="GPS"/>
    <property type="match status" value="1"/>
</dbReference>
<dbReference type="PROSITE" id="PS01186">
    <property type="entry name" value="EGF_2"/>
    <property type="match status" value="1"/>
</dbReference>
<evidence type="ECO:0000256" key="6">
    <source>
        <dbReference type="ARBA" id="ARBA00022692"/>
    </source>
</evidence>
<keyword evidence="6 19" id="KW-0812">Transmembrane</keyword>
<keyword evidence="13" id="KW-1015">Disulfide bond</keyword>
<keyword evidence="5" id="KW-0597">Phosphoprotein</keyword>
<evidence type="ECO:0000259" key="22">
    <source>
        <dbReference type="PROSITE" id="PS50221"/>
    </source>
</evidence>
<dbReference type="PROSITE" id="PS50853">
    <property type="entry name" value="FN3"/>
    <property type="match status" value="3"/>
</dbReference>
<dbReference type="InterPro" id="IPR008077">
    <property type="entry name" value="GPCR_2_brain_angio_inhib"/>
</dbReference>
<evidence type="ECO:0000259" key="21">
    <source>
        <dbReference type="PROSITE" id="PS50026"/>
    </source>
</evidence>
<dbReference type="SMART" id="SM00181">
    <property type="entry name" value="EGF"/>
    <property type="match status" value="1"/>
</dbReference>
<sequence length="1419" mass="160420">MKFACCMLLLTIVQIKGTADNLRLINSAAHYWPLNRLNRLTDLKTNLTGVKHGKIENILYKGPGNGFLYTNGRAWVDLGNFTGSCIAEPSRCREALTVFLWLKYFPNRNKRYFVGTSSHLTYSEGFTIYKQSDDIANNTIVLRVNDGQREWSGSLTLIPKVWSHVMFTWEPKSGLAIFQNCNQMALASRSKVKTSTRNNQSNVLEHHLSLSGTQLSHSGVGARAVYEDLTVLYRKMESHERNWICRDKLEAPKLNSTCEGSTRWLSIRWTPPLMTYDILSGYNVWWWNTFLNWTKFISRTEKLTLNFTDLDPGSLYKFRIQNAFRFSVGASSKIVECWTKTEVLGNPLNLTVEMKSHVNVLLKWTAPSGRYEDIKGYKIRYNEVESKREPTEIRAGPSTSFLLTGLSMNTKYRVQVQSYGDQRFLDSTPAVITVKTEYDDKSSVKDKLLQMAGPKAVHVTWQRPRDKYKVFAYRAFVKWEDLEGQKHVREVYDGNATSCVYSMMDVPRSQIIYIMAYEVQRIALEPILDPPMDVNIVSRSWSHVVLNWSSPFYDRTVDFADSYRLTIWSNKDKISITTSKTHARINGLKQLTNYLLNVQAWNELGFGPFLPKDMSFRTPDYDECVYNTHTCHVKATCINTDGSYLCECQPGYIGTGRNCEEIPEGLGDESFCPQENYVGIEWRRTMVDREDEAACPKGTVGVALRRCTGTPAVWELPDLGDCVSRWMSDISKQLNNPNVSLSLLANQLSSLTDVKSGKLLYAGDLKLLVDVIGVFAKRGLRIEKNETSEASEEFVKDVVGTASNILHDKNLLSWQYMPKDSQTEKASSLIDSLDVVALDMANASQSKSAETENIVISVESLQNVRTKKVLVMSQRTEKGDESSRNVVSFPISWLRGDTSSGPEPDFATLVSFKTLGPLLPPRGKQRKQNYQMTDHASINSAVLSVNLRPLANKTFKDPVAITLRHSVDGGGKTNEPSCVFLETDKNISWSDAGCEVNSTNLTHTVCHCYHLTSFAVLMSVKEDVSTRISKPHQLALTLITYVGASISVVALCLAFLTFFFFRFSKSARTFIHKNLSVALILAQLLFLFGINKTKNEWVCRGIAMALHYFFLVAFAWMAIEGVMLYLMLVKVFHTKTAPTKSKKIFFVIGWGLPVVIVVTSGVLFLEGYGTPAYCWLSLERGFIWSFVGPVLLVLAFNFVCLGITFHVMAKSGPSSNRKRTSRIRRWSKACVLLTCILGLSWMFGVFYINQESLFMAYFFTIFNTLQGLFIFLFHCVGDEKVRREYRRVLCCHEEDKRYLLTKPSSSESGKSDSRSKSKRGYVDNFKGKNQTMSDSADSLGTIESKRNTFVVHVTDGQVRVRGVSTGEHSRSLVRNLRLSGESGSSSEQSTNHIQHHDSNRNSTASAAREASENTRQNQR</sequence>
<dbReference type="PROSITE" id="PS50227">
    <property type="entry name" value="G_PROTEIN_RECEP_F2_3"/>
    <property type="match status" value="1"/>
</dbReference>
<dbReference type="FunFam" id="2.10.25.10:FF:000038">
    <property type="entry name" value="Fibrillin 2"/>
    <property type="match status" value="1"/>
</dbReference>
<feature type="region of interest" description="Disordered" evidence="18">
    <location>
        <begin position="1378"/>
        <end position="1419"/>
    </location>
</feature>
<dbReference type="Gene3D" id="2.60.120.200">
    <property type="match status" value="1"/>
</dbReference>
<dbReference type="InterPro" id="IPR003961">
    <property type="entry name" value="FN3_dom"/>
</dbReference>
<evidence type="ECO:0000256" key="9">
    <source>
        <dbReference type="ARBA" id="ARBA00022837"/>
    </source>
</evidence>
<dbReference type="PROSITE" id="PS00650">
    <property type="entry name" value="G_PROTEIN_RECEP_F2_2"/>
    <property type="match status" value="1"/>
</dbReference>
<dbReference type="SUPFAM" id="SSF49265">
    <property type="entry name" value="Fibronectin type III"/>
    <property type="match status" value="2"/>
</dbReference>
<dbReference type="CDD" id="cd00063">
    <property type="entry name" value="FN3"/>
    <property type="match status" value="3"/>
</dbReference>
<dbReference type="GO" id="GO:0005509">
    <property type="term" value="F:calcium ion binding"/>
    <property type="evidence" value="ECO:0007669"/>
    <property type="project" value="InterPro"/>
</dbReference>
<feature type="compositionally biased region" description="Low complexity" evidence="18">
    <location>
        <begin position="1379"/>
        <end position="1389"/>
    </location>
</feature>
<evidence type="ECO:0000256" key="16">
    <source>
        <dbReference type="ARBA" id="ARBA00023224"/>
    </source>
</evidence>
<feature type="transmembrane region" description="Helical" evidence="19">
    <location>
        <begin position="1073"/>
        <end position="1090"/>
    </location>
</feature>
<dbReference type="CDD" id="cd00054">
    <property type="entry name" value="EGF_CA"/>
    <property type="match status" value="1"/>
</dbReference>
<dbReference type="Pfam" id="PF00002">
    <property type="entry name" value="7tm_2"/>
    <property type="match status" value="1"/>
</dbReference>
<dbReference type="SUPFAM" id="SSF57196">
    <property type="entry name" value="EGF/Laminin"/>
    <property type="match status" value="1"/>
</dbReference>
<dbReference type="STRING" id="50429.A0A2B4SNS1"/>
<dbReference type="Gene3D" id="4.10.1240.10">
    <property type="entry name" value="GPCR, family 2, extracellular hormone receptor domain"/>
    <property type="match status" value="1"/>
</dbReference>
<dbReference type="SMART" id="SM00179">
    <property type="entry name" value="EGF_CA"/>
    <property type="match status" value="1"/>
</dbReference>
<keyword evidence="27" id="KW-1185">Reference proteome</keyword>
<dbReference type="PANTHER" id="PTHR12011">
    <property type="entry name" value="ADHESION G-PROTEIN COUPLED RECEPTOR"/>
    <property type="match status" value="1"/>
</dbReference>
<keyword evidence="3" id="KW-1003">Cell membrane</keyword>
<protein>
    <submittedName>
        <fullName evidence="26">Latrophilin-3</fullName>
    </submittedName>
</protein>
<evidence type="ECO:0000256" key="19">
    <source>
        <dbReference type="SAM" id="Phobius"/>
    </source>
</evidence>
<dbReference type="InterPro" id="IPR018097">
    <property type="entry name" value="EGF_Ca-bd_CS"/>
</dbReference>
<feature type="transmembrane region" description="Helical" evidence="19">
    <location>
        <begin position="1034"/>
        <end position="1061"/>
    </location>
</feature>
<keyword evidence="15" id="KW-0325">Glycoprotein</keyword>
<evidence type="ECO:0000256" key="3">
    <source>
        <dbReference type="ARBA" id="ARBA00022475"/>
    </source>
</evidence>
<dbReference type="InterPro" id="IPR001881">
    <property type="entry name" value="EGF-like_Ca-bd_dom"/>
</dbReference>
<evidence type="ECO:0000256" key="18">
    <source>
        <dbReference type="SAM" id="MobiDB-lite"/>
    </source>
</evidence>
<comment type="subcellular location">
    <subcellularLocation>
        <location evidence="1">Cell membrane</location>
        <topology evidence="1">Multi-pass membrane protein</topology>
    </subcellularLocation>
</comment>
<dbReference type="OrthoDB" id="5958263at2759"/>
<dbReference type="Proteomes" id="UP000225706">
    <property type="component" value="Unassembled WGS sequence"/>
</dbReference>
<dbReference type="PROSITE" id="PS01187">
    <property type="entry name" value="EGF_CA"/>
    <property type="match status" value="1"/>
</dbReference>
<dbReference type="GO" id="GO:0005886">
    <property type="term" value="C:plasma membrane"/>
    <property type="evidence" value="ECO:0007669"/>
    <property type="project" value="UniProtKB-SubCell"/>
</dbReference>
<keyword evidence="4 17" id="KW-0245">EGF-like domain</keyword>
<dbReference type="InterPro" id="IPR017981">
    <property type="entry name" value="GPCR_2-like_7TM"/>
</dbReference>
<dbReference type="InterPro" id="IPR013783">
    <property type="entry name" value="Ig-like_fold"/>
</dbReference>
<accession>A0A2B4SNS1</accession>
<dbReference type="EMBL" id="LSMT01000054">
    <property type="protein sequence ID" value="PFX30157.1"/>
    <property type="molecule type" value="Genomic_DNA"/>
</dbReference>
<dbReference type="InterPro" id="IPR000203">
    <property type="entry name" value="GPS"/>
</dbReference>
<evidence type="ECO:0000313" key="27">
    <source>
        <dbReference type="Proteomes" id="UP000225706"/>
    </source>
</evidence>
<dbReference type="PROSITE" id="PS50026">
    <property type="entry name" value="EGF_3"/>
    <property type="match status" value="1"/>
</dbReference>
<feature type="transmembrane region" description="Helical" evidence="19">
    <location>
        <begin position="1183"/>
        <end position="1208"/>
    </location>
</feature>
<evidence type="ECO:0000256" key="7">
    <source>
        <dbReference type="ARBA" id="ARBA00022729"/>
    </source>
</evidence>
<dbReference type="PRINTS" id="PR00249">
    <property type="entry name" value="GPCRSECRETIN"/>
</dbReference>
<dbReference type="InterPro" id="IPR032471">
    <property type="entry name" value="AGRL2-4_GAIN_subdom_A"/>
</dbReference>
<keyword evidence="12 19" id="KW-0472">Membrane</keyword>
<organism evidence="26 27">
    <name type="scientific">Stylophora pistillata</name>
    <name type="common">Smooth cauliflower coral</name>
    <dbReference type="NCBI Taxonomy" id="50429"/>
    <lineage>
        <taxon>Eukaryota</taxon>
        <taxon>Metazoa</taxon>
        <taxon>Cnidaria</taxon>
        <taxon>Anthozoa</taxon>
        <taxon>Hexacorallia</taxon>
        <taxon>Scleractinia</taxon>
        <taxon>Astrocoeniina</taxon>
        <taxon>Pocilloporidae</taxon>
        <taxon>Stylophora</taxon>
    </lineage>
</organism>
<evidence type="ECO:0000256" key="4">
    <source>
        <dbReference type="ARBA" id="ARBA00022536"/>
    </source>
</evidence>
<evidence type="ECO:0000256" key="1">
    <source>
        <dbReference type="ARBA" id="ARBA00004651"/>
    </source>
</evidence>
<feature type="signal peptide" evidence="20">
    <location>
        <begin position="1"/>
        <end position="19"/>
    </location>
</feature>
<dbReference type="Gene3D" id="1.20.1070.10">
    <property type="entry name" value="Rhodopsin 7-helix transmembrane proteins"/>
    <property type="match status" value="1"/>
</dbReference>
<comment type="caution">
    <text evidence="26">The sequence shown here is derived from an EMBL/GenBank/DDBJ whole genome shotgun (WGS) entry which is preliminary data.</text>
</comment>
<dbReference type="InterPro" id="IPR017983">
    <property type="entry name" value="GPCR_2_secretin-like_CS"/>
</dbReference>
<dbReference type="Pfam" id="PF12947">
    <property type="entry name" value="EGF_3"/>
    <property type="match status" value="1"/>
</dbReference>
<comment type="similarity">
    <text evidence="2">Belongs to the G-protein coupled receptor 2 family. Adhesion G-protein coupled receptor (ADGR) subfamily.</text>
</comment>
<feature type="domain" description="EGF-like" evidence="21">
    <location>
        <begin position="620"/>
        <end position="660"/>
    </location>
</feature>
<dbReference type="Pfam" id="PF16489">
    <property type="entry name" value="GAIN"/>
    <property type="match status" value="1"/>
</dbReference>
<keyword evidence="10 19" id="KW-1133">Transmembrane helix</keyword>
<dbReference type="InterPro" id="IPR036445">
    <property type="entry name" value="GPCR_2_extracell_dom_sf"/>
</dbReference>
<dbReference type="PANTHER" id="PTHR12011:SF471">
    <property type="entry name" value="G-PROTEIN COUPLED RECEPTORS FAMILY 2 PROFILE 2 DOMAIN-CONTAINING PROTEIN"/>
    <property type="match status" value="1"/>
</dbReference>
<feature type="compositionally biased region" description="Polar residues" evidence="18">
    <location>
        <begin position="1327"/>
        <end position="1336"/>
    </location>
</feature>
<gene>
    <name evidence="26" type="primary">Lphn3</name>
    <name evidence="26" type="ORF">AWC38_SpisGene5050</name>
</gene>
<dbReference type="SUPFAM" id="SSF49899">
    <property type="entry name" value="Concanavalin A-like lectins/glucanases"/>
    <property type="match status" value="1"/>
</dbReference>
<dbReference type="FunFam" id="1.20.1070.10:FF:000054">
    <property type="entry name" value="Adhesion G protein-coupled receptor E3"/>
    <property type="match status" value="1"/>
</dbReference>
<evidence type="ECO:0000259" key="24">
    <source>
        <dbReference type="PROSITE" id="PS50261"/>
    </source>
</evidence>
<evidence type="ECO:0000259" key="23">
    <source>
        <dbReference type="PROSITE" id="PS50227"/>
    </source>
</evidence>
<evidence type="ECO:0000256" key="14">
    <source>
        <dbReference type="ARBA" id="ARBA00023170"/>
    </source>
</evidence>
<proteinExistence type="inferred from homology"/>
<dbReference type="SUPFAM" id="SSF81321">
    <property type="entry name" value="Family A G protein-coupled receptor-like"/>
    <property type="match status" value="1"/>
</dbReference>
<evidence type="ECO:0000256" key="11">
    <source>
        <dbReference type="ARBA" id="ARBA00023040"/>
    </source>
</evidence>
<keyword evidence="7 20" id="KW-0732">Signal</keyword>
<feature type="region of interest" description="Disordered" evidence="18">
    <location>
        <begin position="1302"/>
        <end position="1336"/>
    </location>
</feature>
<evidence type="ECO:0000313" key="26">
    <source>
        <dbReference type="EMBL" id="PFX30157.1"/>
    </source>
</evidence>
<dbReference type="InterPro" id="IPR057244">
    <property type="entry name" value="GAIN_B"/>
</dbReference>
<keyword evidence="14" id="KW-0675">Receptor</keyword>
<dbReference type="GO" id="GO:0007166">
    <property type="term" value="P:cell surface receptor signaling pathway"/>
    <property type="evidence" value="ECO:0007669"/>
    <property type="project" value="InterPro"/>
</dbReference>
<feature type="domain" description="G-protein coupled receptors family 2 profile 2" evidence="24">
    <location>
        <begin position="1036"/>
        <end position="1278"/>
    </location>
</feature>
<dbReference type="Pfam" id="PF01825">
    <property type="entry name" value="GPS"/>
    <property type="match status" value="1"/>
</dbReference>
<dbReference type="InterPro" id="IPR000832">
    <property type="entry name" value="GPCR_2_secretin-like"/>
</dbReference>
<feature type="domain" description="GAIN-B" evidence="22">
    <location>
        <begin position="845"/>
        <end position="1024"/>
    </location>
</feature>
<feature type="domain" description="Fibronectin type-III" evidence="25">
    <location>
        <begin position="251"/>
        <end position="342"/>
    </location>
</feature>
<evidence type="ECO:0000256" key="15">
    <source>
        <dbReference type="ARBA" id="ARBA00023180"/>
    </source>
</evidence>
<dbReference type="InterPro" id="IPR036116">
    <property type="entry name" value="FN3_sf"/>
</dbReference>
<keyword evidence="11" id="KW-0297">G-protein coupled receptor</keyword>
<keyword evidence="8" id="KW-0677">Repeat</keyword>
<evidence type="ECO:0000256" key="10">
    <source>
        <dbReference type="ARBA" id="ARBA00022989"/>
    </source>
</evidence>